<evidence type="ECO:0000313" key="2">
    <source>
        <dbReference type="EMBL" id="ALJ91045.1"/>
    </source>
</evidence>
<name>A0ABN4IHJ4_THEA5</name>
<keyword evidence="1" id="KW-0175">Coiled coil</keyword>
<sequence>MSFPSNLPPAKEVVRLLELPALIRKVGERLTALRAERRAVERELKDREARAYLAAEGRSAQEREARARVLLAQDPEYQALVKRLDQLHAAIDVATEEKNALEHERKAIYGALVDRHAQALEMALAQGLFGVRPPAPRGGN</sequence>
<dbReference type="RefSeq" id="WP_003048517.1">
    <property type="nucleotide sequence ID" value="NZ_CP010822.1"/>
</dbReference>
<dbReference type="EMBL" id="CP010822">
    <property type="protein sequence ID" value="ALJ91045.1"/>
    <property type="molecule type" value="Genomic_DNA"/>
</dbReference>
<protein>
    <recommendedName>
        <fullName evidence="4">ATPase</fullName>
    </recommendedName>
</protein>
<evidence type="ECO:0008006" key="4">
    <source>
        <dbReference type="Google" id="ProtNLM"/>
    </source>
</evidence>
<dbReference type="Proteomes" id="UP000058660">
    <property type="component" value="Chromosome"/>
</dbReference>
<organism evidence="2 3">
    <name type="scientific">Thermus aquaticus (strain ATCC BAA-2747 / Y51MC23)</name>
    <dbReference type="NCBI Taxonomy" id="498848"/>
    <lineage>
        <taxon>Bacteria</taxon>
        <taxon>Thermotogati</taxon>
        <taxon>Deinococcota</taxon>
        <taxon>Deinococci</taxon>
        <taxon>Thermales</taxon>
        <taxon>Thermaceae</taxon>
        <taxon>Thermus</taxon>
    </lineage>
</organism>
<evidence type="ECO:0000256" key="1">
    <source>
        <dbReference type="SAM" id="Coils"/>
    </source>
</evidence>
<feature type="coiled-coil region" evidence="1">
    <location>
        <begin position="77"/>
        <end position="104"/>
    </location>
</feature>
<reference evidence="3" key="1">
    <citation type="journal article" date="2015" name="PLoS ONE">
        <title>Complete Genome Sequence of Thermus aquaticus Y51MC23.</title>
        <authorList>
            <person name="Brumm P.J."/>
            <person name="Monsma S."/>
            <person name="Keough B."/>
            <person name="Jasinovica S."/>
            <person name="Ferguson E."/>
            <person name="Schoenfeld T."/>
            <person name="Lodes M."/>
            <person name="Mead D.A."/>
        </authorList>
    </citation>
    <scope>NUCLEOTIDE SEQUENCE [LARGE SCALE GENOMIC DNA]</scope>
    <source>
        <strain evidence="3">BAA-2747 / Y51MC23</strain>
    </source>
</reference>
<gene>
    <name evidence="2" type="ORF">TO73_1201</name>
</gene>
<feature type="coiled-coil region" evidence="1">
    <location>
        <begin position="23"/>
        <end position="50"/>
    </location>
</feature>
<evidence type="ECO:0000313" key="3">
    <source>
        <dbReference type="Proteomes" id="UP000058660"/>
    </source>
</evidence>
<keyword evidence="3" id="KW-1185">Reference proteome</keyword>
<proteinExistence type="predicted"/>
<accession>A0ABN4IHJ4</accession>